<dbReference type="Pfam" id="PF11951">
    <property type="entry name" value="Fungal_trans_2"/>
    <property type="match status" value="1"/>
</dbReference>
<gene>
    <name evidence="4" type="ORF">FIESC28_10017</name>
</gene>
<dbReference type="GeneID" id="41999448"/>
<feature type="compositionally biased region" description="Polar residues" evidence="2">
    <location>
        <begin position="811"/>
        <end position="822"/>
    </location>
</feature>
<dbReference type="Proteomes" id="UP000253153">
    <property type="component" value="Unassembled WGS sequence"/>
</dbReference>
<dbReference type="GO" id="GO:0000981">
    <property type="term" value="F:DNA-binding transcription factor activity, RNA polymerase II-specific"/>
    <property type="evidence" value="ECO:0007669"/>
    <property type="project" value="InterPro"/>
</dbReference>
<accession>A0A366QVY8</accession>
<protein>
    <recommendedName>
        <fullName evidence="3">Heterokaryon incompatibility domain-containing protein</fullName>
    </recommendedName>
</protein>
<dbReference type="PANTHER" id="PTHR33112">
    <property type="entry name" value="DOMAIN PROTEIN, PUTATIVE-RELATED"/>
    <property type="match status" value="1"/>
</dbReference>
<dbReference type="CDD" id="cd00067">
    <property type="entry name" value="GAL4"/>
    <property type="match status" value="1"/>
</dbReference>
<evidence type="ECO:0000256" key="2">
    <source>
        <dbReference type="SAM" id="MobiDB-lite"/>
    </source>
</evidence>
<dbReference type="InterPro" id="IPR001138">
    <property type="entry name" value="Zn2Cys6_DnaBD"/>
</dbReference>
<feature type="domain" description="Heterokaryon incompatibility" evidence="3">
    <location>
        <begin position="232"/>
        <end position="373"/>
    </location>
</feature>
<keyword evidence="5" id="KW-1185">Reference proteome</keyword>
<sequence>MTSPVDEWLQQWTYNADSDNDSTSAFQSLEFLCMRCRDLNLSMEKFIVNETLQASGSSVVTSFDPVGFGSLEFACLDEIYANRIPCPLCCLIYNGSRSDDGSGVGHDGLNIKGERVLCSMEWHLDSRSPTSGASTRRLRVFNKADEFPEFYIIPLLANWSGRPSNMARNKFITSFDFELVSTWYKSCVSCHSACGNKKEHKGTGFIPNRLIDVHSFRLCEFDDVIRPRKMDYAALSYCWGRQAPLVTRKDNIDEHKQGIQSDRLQKTLLDAATVARELGIGYIWIDALCIIQDSPGDWEREAKQMDRIYTEAALTICATAADPSHGIPGIQGKRRLFPRELDIYGGLKLTTLPPVAKIISSTPWDSRAWTFQERLLSRRCLISTPEGLIWQCKSTTWREDMDVSLDKDLWTLDVVGSPLQAIQGNPLRSYTSSAEIYSGRYLTFRKDKVMAFEGISGALERRLDSAFQYGMPLRYLDWVLLWVERDKLKDNNRFLYGGDVERTEFPSWSWCGRNRPIYWPRSFLEGTLFNLSDWFANRTWIIWYIGGSNCWKLVWYGNEEFKSSLNRWDGYMSSQSDCYGRSQTAAGCRFKAQVHRDDAADLDDHPFHPDFKGRLLFQSFTGHFALSRKTMSKPTSQESRLHQFGLADSHGDWCGTVTLNKDWYNRIGGIFEFVAISEAKDFSMDELDTWTYYVSEERHQAEWYCFYALMLEWKETEHGKHLKCDQNADKCNRCQTKGLECVRTSARAFRHGSSAKYDAQFSGAQSWVNSNAKEFRVQTGPRRSTQRIAVEDHTDTGSSSGSPGIARPTDNYPSSTPQNQSFDPAFDNSPYTPPTFLPSNTDFPGSFPIQPFGSSQRGPSWGGLLHTLEPPQGRDVPLEGVQEACLLRYFIEDLSPWFDLVDPQRRYQLVVPERARRYPPLLNAILAMSARHLSRLQKYKTPHGIVYRGQPLPNLTPGTAVEYMLKCIQVLKDFHTTQDGEIRELIVTTAVILRHFEELDDQESESGTEVDEGVNFLAILNAVLRSLTADDLSHRRELLNASYWIALRQEVYYALLKGFAPQIVEPPAEWVDISPANKLVSHTNQVAKWLFSDNSESGWQKLKEQEEYLDEYVTGRFAPILYRPPDKVSGEVFPTMWFASPIALTGMQHMMIAKMILLAESPLLLRAEDVRAAYRKAEGDVRNLVLEPLSPAMAALLDGLISSRETSISFDFATPPGPPLSIQPEGAISSSSRFQARTEYVGRRIAAQAVALAQTGQTTFIHHSQVESSPVLQDALAGSSLHAMRNPANATIVKNEISRRAALLIQAVETLIAHCPTAGLDLLPPVQALLIYQSIRLFSTIDITQQAQAERDATYLASWAAKLREELQPFTTPRDWTDWVRQESLRRTVLFVEVITGVYRFLKLGWDTGEREIDNLCLTVQAALWEARSEVEWEMAWTKYPRLEATMSTFRRDTKEAKPEDFDELGIMFRATFMGLEALERWLGGDRDLLRKWGLRGQILPQY</sequence>
<dbReference type="InterPro" id="IPR021858">
    <property type="entry name" value="Fun_TF"/>
</dbReference>
<dbReference type="Pfam" id="PF06985">
    <property type="entry name" value="HET"/>
    <property type="match status" value="1"/>
</dbReference>
<proteinExistence type="predicted"/>
<organism evidence="4 5">
    <name type="scientific">Fusarium coffeatum</name>
    <dbReference type="NCBI Taxonomy" id="231269"/>
    <lineage>
        <taxon>Eukaryota</taxon>
        <taxon>Fungi</taxon>
        <taxon>Dikarya</taxon>
        <taxon>Ascomycota</taxon>
        <taxon>Pezizomycotina</taxon>
        <taxon>Sordariomycetes</taxon>
        <taxon>Hypocreomycetidae</taxon>
        <taxon>Hypocreales</taxon>
        <taxon>Nectriaceae</taxon>
        <taxon>Fusarium</taxon>
        <taxon>Fusarium incarnatum-equiseti species complex</taxon>
    </lineage>
</organism>
<dbReference type="InterPro" id="IPR010730">
    <property type="entry name" value="HET"/>
</dbReference>
<comment type="caution">
    <text evidence="4">The sequence shown here is derived from an EMBL/GenBank/DDBJ whole genome shotgun (WGS) entry which is preliminary data.</text>
</comment>
<dbReference type="GO" id="GO:0008270">
    <property type="term" value="F:zinc ion binding"/>
    <property type="evidence" value="ECO:0007669"/>
    <property type="project" value="InterPro"/>
</dbReference>
<dbReference type="EMBL" id="QKXC01000273">
    <property type="protein sequence ID" value="RBR09077.1"/>
    <property type="molecule type" value="Genomic_DNA"/>
</dbReference>
<evidence type="ECO:0000313" key="4">
    <source>
        <dbReference type="EMBL" id="RBR09077.1"/>
    </source>
</evidence>
<dbReference type="PANTHER" id="PTHR33112:SF12">
    <property type="entry name" value="HETEROKARYON INCOMPATIBILITY DOMAIN-CONTAINING PROTEIN"/>
    <property type="match status" value="1"/>
</dbReference>
<evidence type="ECO:0000259" key="3">
    <source>
        <dbReference type="Pfam" id="PF06985"/>
    </source>
</evidence>
<reference evidence="4 5" key="1">
    <citation type="submission" date="2018-06" db="EMBL/GenBank/DDBJ databases">
        <title>Fusarium incarnatum-equiseti species complex species 28.</title>
        <authorList>
            <person name="Gardiner D.M."/>
        </authorList>
    </citation>
    <scope>NUCLEOTIDE SEQUENCE [LARGE SCALE GENOMIC DNA]</scope>
    <source>
        <strain evidence="4 5">FIESC_28</strain>
    </source>
</reference>
<evidence type="ECO:0000313" key="5">
    <source>
        <dbReference type="Proteomes" id="UP000253153"/>
    </source>
</evidence>
<name>A0A366QVY8_9HYPO</name>
<dbReference type="RefSeq" id="XP_031011782.1">
    <property type="nucleotide sequence ID" value="XM_031164152.1"/>
</dbReference>
<dbReference type="OrthoDB" id="4525710at2759"/>
<feature type="region of interest" description="Disordered" evidence="2">
    <location>
        <begin position="775"/>
        <end position="868"/>
    </location>
</feature>
<evidence type="ECO:0000256" key="1">
    <source>
        <dbReference type="ARBA" id="ARBA00023242"/>
    </source>
</evidence>
<keyword evidence="1" id="KW-0539">Nucleus</keyword>